<gene>
    <name evidence="2" type="ORF">FJU31_06095</name>
</gene>
<dbReference type="RefSeq" id="WP_150453943.1">
    <property type="nucleotide sequence ID" value="NZ_VYKI01000005.1"/>
</dbReference>
<organism evidence="2 3">
    <name type="scientific">Stenotrophomonas cyclobalanopsidis</name>
    <dbReference type="NCBI Taxonomy" id="2771362"/>
    <lineage>
        <taxon>Bacteria</taxon>
        <taxon>Pseudomonadati</taxon>
        <taxon>Pseudomonadota</taxon>
        <taxon>Gammaproteobacteria</taxon>
        <taxon>Lysobacterales</taxon>
        <taxon>Lysobacteraceae</taxon>
        <taxon>Stenotrophomonas</taxon>
    </lineage>
</organism>
<dbReference type="Proteomes" id="UP000326367">
    <property type="component" value="Unassembled WGS sequence"/>
</dbReference>
<proteinExistence type="predicted"/>
<evidence type="ECO:0000313" key="2">
    <source>
        <dbReference type="EMBL" id="KAA9001523.1"/>
    </source>
</evidence>
<dbReference type="EMBL" id="VYKI01000005">
    <property type="protein sequence ID" value="KAA9001523.1"/>
    <property type="molecule type" value="Genomic_DNA"/>
</dbReference>
<keyword evidence="3" id="KW-1185">Reference proteome</keyword>
<comment type="caution">
    <text evidence="2">The sequence shown here is derived from an EMBL/GenBank/DDBJ whole genome shotgun (WGS) entry which is preliminary data.</text>
</comment>
<accession>A0ABQ6T3C7</accession>
<reference evidence="2 3" key="1">
    <citation type="journal article" date="2020" name="Antonie Van Leeuwenhoek">
        <title>Stenotrophomonas cyclobalanopsidis sp. nov., isolated from the leaf spot disease of Cyclobalanopsis patelliformis.</title>
        <authorList>
            <person name="Bian D.R."/>
            <person name="Xue H."/>
            <person name="Piao C.G."/>
            <person name="Li Y."/>
        </authorList>
    </citation>
    <scope>NUCLEOTIDE SEQUENCE [LARGE SCALE GENOMIC DNA]</scope>
    <source>
        <strain evidence="2 3">TPQG1-4</strain>
    </source>
</reference>
<evidence type="ECO:0000256" key="1">
    <source>
        <dbReference type="SAM" id="MobiDB-lite"/>
    </source>
</evidence>
<evidence type="ECO:0000313" key="3">
    <source>
        <dbReference type="Proteomes" id="UP000326367"/>
    </source>
</evidence>
<protein>
    <submittedName>
        <fullName evidence="2">Uncharacterized protein</fullName>
    </submittedName>
</protein>
<sequence>MEPYRFSLKELIDHDLSPVQAVLQASVDLVSSRFALAGSGSNVRAPLLEHRGEVDANGAFLGAIAAFGHAINDRMEEFPADQWGPCTSVSWAQYTNHYSGRSSEPQRGGDFALVLDLGGNHCRLAIFQSKVAKSAFGKRRIALTQHTGKRVQLVQLAKTAVGVQSLKRTALNWKNLDWVHYLAWDLDKRPATVPLSNLAPQVRLALEFSINNATGASMPRSVRRALSIEVDWDDSPLDQLLNLGSANANDAMGAPLTCRGWLTLTYSQAERVVPPILKIMDVAVLHSRPGSPEFIHTLRQRDEASRQMHLAGRRIEPIAANRLRTTERKRASMPPPFPFSDPELTQAVIEVLGRCECSPREPTPTRNEKLGQSNNRRRGPRY</sequence>
<name>A0ABQ6T3C7_9GAMM</name>
<feature type="region of interest" description="Disordered" evidence="1">
    <location>
        <begin position="355"/>
        <end position="382"/>
    </location>
</feature>